<dbReference type="InterPro" id="IPR004332">
    <property type="entry name" value="Transposase_MuDR"/>
</dbReference>
<sequence>MDTFDDELDKEIREEKIKLQRKEAEEIENIARENEMVMRFVGSGSSIPKKKFVGTYATHGEEFKLRKATRYVESSNESENENVLSESESDSGIGSIIDSSDEEEYDVQDRKNIRYVSFNEKSMKDIKFFPGLVFASKKQVREALSWYSILHHKPLWLATNDSKMISVKCEFPCNFSIWITKDYHIGYTDWCMKNINKTHNGCHEKKIRFCNNTFLAKALEEKFRVMPEMSLAATQVLVLLFDSFHSFLNLNLFFMYVFIDDMFHIKVSKTCARNTKGKGLKKINGD</sequence>
<proteinExistence type="predicted"/>
<feature type="compositionally biased region" description="Low complexity" evidence="1">
    <location>
        <begin position="74"/>
        <end position="98"/>
    </location>
</feature>
<name>A0AAV3RUG8_LITER</name>
<evidence type="ECO:0000256" key="1">
    <source>
        <dbReference type="SAM" id="MobiDB-lite"/>
    </source>
</evidence>
<evidence type="ECO:0000313" key="4">
    <source>
        <dbReference type="Proteomes" id="UP001454036"/>
    </source>
</evidence>
<dbReference type="Pfam" id="PF03108">
    <property type="entry name" value="DBD_Tnp_Mut"/>
    <property type="match status" value="1"/>
</dbReference>
<evidence type="ECO:0000259" key="2">
    <source>
        <dbReference type="Pfam" id="PF03108"/>
    </source>
</evidence>
<keyword evidence="4" id="KW-1185">Reference proteome</keyword>
<protein>
    <recommendedName>
        <fullName evidence="2">Transposase MuDR plant domain-containing protein</fullName>
    </recommendedName>
</protein>
<comment type="caution">
    <text evidence="3">The sequence shown here is derived from an EMBL/GenBank/DDBJ whole genome shotgun (WGS) entry which is preliminary data.</text>
</comment>
<reference evidence="3 4" key="1">
    <citation type="submission" date="2024-01" db="EMBL/GenBank/DDBJ databases">
        <title>The complete chloroplast genome sequence of Lithospermum erythrorhizon: insights into the phylogenetic relationship among Boraginaceae species and the maternal lineages of purple gromwells.</title>
        <authorList>
            <person name="Okada T."/>
            <person name="Watanabe K."/>
        </authorList>
    </citation>
    <scope>NUCLEOTIDE SEQUENCE [LARGE SCALE GENOMIC DNA]</scope>
</reference>
<feature type="region of interest" description="Disordered" evidence="1">
    <location>
        <begin position="74"/>
        <end position="104"/>
    </location>
</feature>
<dbReference type="EMBL" id="BAABME010012364">
    <property type="protein sequence ID" value="GAA0185034.1"/>
    <property type="molecule type" value="Genomic_DNA"/>
</dbReference>
<dbReference type="AlphaFoldDB" id="A0AAV3RUG8"/>
<gene>
    <name evidence="3" type="ORF">LIER_32322</name>
</gene>
<feature type="domain" description="Transposase MuDR plant" evidence="2">
    <location>
        <begin position="126"/>
        <end position="179"/>
    </location>
</feature>
<evidence type="ECO:0000313" key="3">
    <source>
        <dbReference type="EMBL" id="GAA0185034.1"/>
    </source>
</evidence>
<accession>A0AAV3RUG8</accession>
<dbReference type="Proteomes" id="UP001454036">
    <property type="component" value="Unassembled WGS sequence"/>
</dbReference>
<organism evidence="3 4">
    <name type="scientific">Lithospermum erythrorhizon</name>
    <name type="common">Purple gromwell</name>
    <name type="synonym">Lithospermum officinale var. erythrorhizon</name>
    <dbReference type="NCBI Taxonomy" id="34254"/>
    <lineage>
        <taxon>Eukaryota</taxon>
        <taxon>Viridiplantae</taxon>
        <taxon>Streptophyta</taxon>
        <taxon>Embryophyta</taxon>
        <taxon>Tracheophyta</taxon>
        <taxon>Spermatophyta</taxon>
        <taxon>Magnoliopsida</taxon>
        <taxon>eudicotyledons</taxon>
        <taxon>Gunneridae</taxon>
        <taxon>Pentapetalae</taxon>
        <taxon>asterids</taxon>
        <taxon>lamiids</taxon>
        <taxon>Boraginales</taxon>
        <taxon>Boraginaceae</taxon>
        <taxon>Boraginoideae</taxon>
        <taxon>Lithospermeae</taxon>
        <taxon>Lithospermum</taxon>
    </lineage>
</organism>